<dbReference type="Proteomes" id="UP000541444">
    <property type="component" value="Unassembled WGS sequence"/>
</dbReference>
<evidence type="ECO:0000313" key="2">
    <source>
        <dbReference type="EMBL" id="KAF6174855.1"/>
    </source>
</evidence>
<evidence type="ECO:0000313" key="3">
    <source>
        <dbReference type="Proteomes" id="UP000541444"/>
    </source>
</evidence>
<gene>
    <name evidence="2" type="ORF">GIB67_026343</name>
</gene>
<evidence type="ECO:0000256" key="1">
    <source>
        <dbReference type="PIRSR" id="PIRSR600101-2"/>
    </source>
</evidence>
<dbReference type="SUPFAM" id="SSF56235">
    <property type="entry name" value="N-terminal nucleophile aminohydrolases (Ntn hydrolases)"/>
    <property type="match status" value="1"/>
</dbReference>
<keyword evidence="3" id="KW-1185">Reference proteome</keyword>
<feature type="binding site" evidence="1">
    <location>
        <begin position="56"/>
        <end position="57"/>
    </location>
    <ligand>
        <name>L-glutamate</name>
        <dbReference type="ChEBI" id="CHEBI:29985"/>
    </ligand>
</feature>
<dbReference type="GO" id="GO:0006751">
    <property type="term" value="P:glutathione catabolic process"/>
    <property type="evidence" value="ECO:0007669"/>
    <property type="project" value="InterPro"/>
</dbReference>
<protein>
    <submittedName>
        <fullName evidence="2">Uncharacterized protein</fullName>
    </submittedName>
</protein>
<dbReference type="PANTHER" id="PTHR11686:SF9">
    <property type="entry name" value="RE13973P"/>
    <property type="match status" value="1"/>
</dbReference>
<reference evidence="2 3" key="1">
    <citation type="journal article" date="2020" name="IScience">
        <title>Genome Sequencing of the Endangered Kingdonia uniflora (Circaeasteraceae, Ranunculales) Reveals Potential Mechanisms of Evolutionary Specialization.</title>
        <authorList>
            <person name="Sun Y."/>
            <person name="Deng T."/>
            <person name="Zhang A."/>
            <person name="Moore M.J."/>
            <person name="Landis J.B."/>
            <person name="Lin N."/>
            <person name="Zhang H."/>
            <person name="Zhang X."/>
            <person name="Huang J."/>
            <person name="Zhang X."/>
            <person name="Sun H."/>
            <person name="Wang H."/>
        </authorList>
    </citation>
    <scope>NUCLEOTIDE SEQUENCE [LARGE SCALE GENOMIC DNA]</scope>
    <source>
        <strain evidence="2">TB1705</strain>
        <tissue evidence="2">Leaf</tissue>
    </source>
</reference>
<dbReference type="PRINTS" id="PR01210">
    <property type="entry name" value="GGTRANSPTASE"/>
</dbReference>
<organism evidence="2 3">
    <name type="scientific">Kingdonia uniflora</name>
    <dbReference type="NCBI Taxonomy" id="39325"/>
    <lineage>
        <taxon>Eukaryota</taxon>
        <taxon>Viridiplantae</taxon>
        <taxon>Streptophyta</taxon>
        <taxon>Embryophyta</taxon>
        <taxon>Tracheophyta</taxon>
        <taxon>Spermatophyta</taxon>
        <taxon>Magnoliopsida</taxon>
        <taxon>Ranunculales</taxon>
        <taxon>Circaeasteraceae</taxon>
        <taxon>Kingdonia</taxon>
    </lineage>
</organism>
<dbReference type="InterPro" id="IPR043137">
    <property type="entry name" value="GGT_ssub_C"/>
</dbReference>
<accession>A0A7J7P5Y8</accession>
<dbReference type="AlphaFoldDB" id="A0A7J7P5Y8"/>
<sequence>MTTTINYVFGAGVLSPSTSIVLNNEVDDFSTPTENTADKLSPALANFIEPNKRPLSSMTPIIFLKLIPNVVLYENWTMVDGDHIELSDKSKSFLADRNHLLKGQASGAVCQLIVQTPQTAINMERKSRSGLVIKFPMASLLV</sequence>
<comment type="caution">
    <text evidence="2">The sequence shown here is derived from an EMBL/GenBank/DDBJ whole genome shotgun (WGS) entry which is preliminary data.</text>
</comment>
<proteinExistence type="predicted"/>
<dbReference type="Gene3D" id="3.60.20.40">
    <property type="match status" value="1"/>
</dbReference>
<dbReference type="EMBL" id="JACGCM010000223">
    <property type="protein sequence ID" value="KAF6174855.1"/>
    <property type="molecule type" value="Genomic_DNA"/>
</dbReference>
<dbReference type="GO" id="GO:0005886">
    <property type="term" value="C:plasma membrane"/>
    <property type="evidence" value="ECO:0007669"/>
    <property type="project" value="TreeGrafter"/>
</dbReference>
<dbReference type="InterPro" id="IPR029055">
    <property type="entry name" value="Ntn_hydrolases_N"/>
</dbReference>
<name>A0A7J7P5Y8_9MAGN</name>
<dbReference type="GO" id="GO:0036374">
    <property type="term" value="F:glutathione hydrolase activity"/>
    <property type="evidence" value="ECO:0007669"/>
    <property type="project" value="InterPro"/>
</dbReference>
<feature type="binding site" evidence="1">
    <location>
        <begin position="4"/>
        <end position="6"/>
    </location>
    <ligand>
        <name>L-glutamate</name>
        <dbReference type="ChEBI" id="CHEBI:29985"/>
    </ligand>
</feature>
<dbReference type="Pfam" id="PF01019">
    <property type="entry name" value="G_glu_transpept"/>
    <property type="match status" value="1"/>
</dbReference>
<dbReference type="OrthoDB" id="2015213at2759"/>
<feature type="binding site" evidence="1">
    <location>
        <position position="28"/>
    </location>
    <ligand>
        <name>L-glutamate</name>
        <dbReference type="ChEBI" id="CHEBI:29985"/>
    </ligand>
</feature>
<dbReference type="InterPro" id="IPR000101">
    <property type="entry name" value="GGT_peptidase"/>
</dbReference>
<dbReference type="PANTHER" id="PTHR11686">
    <property type="entry name" value="GAMMA GLUTAMYL TRANSPEPTIDASE"/>
    <property type="match status" value="1"/>
</dbReference>